<reference evidence="3" key="1">
    <citation type="submission" date="2016-10" db="EMBL/GenBank/DDBJ databases">
        <authorList>
            <person name="Varghese N."/>
            <person name="Submissions S."/>
        </authorList>
    </citation>
    <scope>NUCLEOTIDE SEQUENCE [LARGE SCALE GENOMIC DNA]</scope>
    <source>
        <strain evidence="3">DSM 26879</strain>
    </source>
</reference>
<dbReference type="RefSeq" id="WP_090199925.1">
    <property type="nucleotide sequence ID" value="NZ_FOYP01000001.1"/>
</dbReference>
<feature type="transmembrane region" description="Helical" evidence="1">
    <location>
        <begin position="61"/>
        <end position="86"/>
    </location>
</feature>
<dbReference type="EMBL" id="FOYP01000001">
    <property type="protein sequence ID" value="SFR46423.1"/>
    <property type="molecule type" value="Genomic_DNA"/>
</dbReference>
<dbReference type="Proteomes" id="UP000199478">
    <property type="component" value="Unassembled WGS sequence"/>
</dbReference>
<keyword evidence="1" id="KW-0812">Transmembrane</keyword>
<keyword evidence="1" id="KW-1133">Transmembrane helix</keyword>
<organism evidence="2 3">
    <name type="scientific">Yoonia tamlensis</name>
    <dbReference type="NCBI Taxonomy" id="390270"/>
    <lineage>
        <taxon>Bacteria</taxon>
        <taxon>Pseudomonadati</taxon>
        <taxon>Pseudomonadota</taxon>
        <taxon>Alphaproteobacteria</taxon>
        <taxon>Rhodobacterales</taxon>
        <taxon>Paracoccaceae</taxon>
        <taxon>Yoonia</taxon>
    </lineage>
</organism>
<keyword evidence="3" id="KW-1185">Reference proteome</keyword>
<proteinExistence type="predicted"/>
<dbReference type="STRING" id="390270.SAMN04488005_2248"/>
<gene>
    <name evidence="2" type="ORF">SAMN04488005_2248</name>
</gene>
<protein>
    <recommendedName>
        <fullName evidence="4">Transmembrane protein (PGPGW)</fullName>
    </recommendedName>
</protein>
<feature type="transmembrane region" description="Helical" evidence="1">
    <location>
        <begin position="36"/>
        <end position="55"/>
    </location>
</feature>
<name>A0A1I6GVY4_9RHOB</name>
<evidence type="ECO:0008006" key="4">
    <source>
        <dbReference type="Google" id="ProtNLM"/>
    </source>
</evidence>
<keyword evidence="1" id="KW-0472">Membrane</keyword>
<sequence length="99" mass="11380">MTHPARKPGRERFEREFAKIAALAPWINRLRKPGWMILRVLLGLVLIAGGFLAILPVFGLWMIPVGLLFLAIDIPPLQGPIAALIVRARRRWQRLRKPW</sequence>
<evidence type="ECO:0000313" key="2">
    <source>
        <dbReference type="EMBL" id="SFR46423.1"/>
    </source>
</evidence>
<accession>A0A1I6GVY4</accession>
<dbReference type="OrthoDB" id="5959103at2"/>
<dbReference type="AlphaFoldDB" id="A0A1I6GVY4"/>
<evidence type="ECO:0000256" key="1">
    <source>
        <dbReference type="SAM" id="Phobius"/>
    </source>
</evidence>
<evidence type="ECO:0000313" key="3">
    <source>
        <dbReference type="Proteomes" id="UP000199478"/>
    </source>
</evidence>